<dbReference type="GO" id="GO:0005634">
    <property type="term" value="C:nucleus"/>
    <property type="evidence" value="ECO:0007669"/>
    <property type="project" value="UniProtKB-SubCell"/>
</dbReference>
<dbReference type="GO" id="GO:0006357">
    <property type="term" value="P:regulation of transcription by RNA polymerase II"/>
    <property type="evidence" value="ECO:0007669"/>
    <property type="project" value="TreeGrafter"/>
</dbReference>
<feature type="domain" description="MADF" evidence="3">
    <location>
        <begin position="35"/>
        <end position="121"/>
    </location>
</feature>
<dbReference type="PANTHER" id="PTHR12243:SF60">
    <property type="entry name" value="SI:CH211-15D5.12-RELATED"/>
    <property type="match status" value="1"/>
</dbReference>
<dbReference type="GeneID" id="115633107"/>
<feature type="compositionally biased region" description="Acidic residues" evidence="2">
    <location>
        <begin position="180"/>
        <end position="189"/>
    </location>
</feature>
<feature type="region of interest" description="Disordered" evidence="2">
    <location>
        <begin position="1"/>
        <end position="20"/>
    </location>
</feature>
<evidence type="ECO:0000313" key="5">
    <source>
        <dbReference type="Proteomes" id="UP000504634"/>
    </source>
</evidence>
<dbReference type="PROSITE" id="PS51031">
    <property type="entry name" value="BESS"/>
    <property type="match status" value="1"/>
</dbReference>
<accession>A0A6J2UCZ6</accession>
<dbReference type="RefSeq" id="XP_030386352.1">
    <property type="nucleotide sequence ID" value="XM_030530492.1"/>
</dbReference>
<dbReference type="InterPro" id="IPR006578">
    <property type="entry name" value="MADF-dom"/>
</dbReference>
<dbReference type="PANTHER" id="PTHR12243">
    <property type="entry name" value="MADF DOMAIN TRANSCRIPTION FACTOR"/>
    <property type="match status" value="1"/>
</dbReference>
<dbReference type="GO" id="GO:0003677">
    <property type="term" value="F:DNA binding"/>
    <property type="evidence" value="ECO:0007669"/>
    <property type="project" value="InterPro"/>
</dbReference>
<dbReference type="AlphaFoldDB" id="A0A6J2UCZ6"/>
<dbReference type="InterPro" id="IPR004210">
    <property type="entry name" value="BESS_motif"/>
</dbReference>
<dbReference type="OrthoDB" id="6147983at2759"/>
<feature type="region of interest" description="Disordered" evidence="2">
    <location>
        <begin position="123"/>
        <end position="243"/>
    </location>
</feature>
<dbReference type="Pfam" id="PF10545">
    <property type="entry name" value="MADF_DNA_bdg"/>
    <property type="match status" value="1"/>
</dbReference>
<dbReference type="Proteomes" id="UP000504634">
    <property type="component" value="Unplaced"/>
</dbReference>
<organism evidence="5 6">
    <name type="scientific">Drosophila lebanonensis</name>
    <name type="common">Fruit fly</name>
    <name type="synonym">Scaptodrosophila lebanonensis</name>
    <dbReference type="NCBI Taxonomy" id="7225"/>
    <lineage>
        <taxon>Eukaryota</taxon>
        <taxon>Metazoa</taxon>
        <taxon>Ecdysozoa</taxon>
        <taxon>Arthropoda</taxon>
        <taxon>Hexapoda</taxon>
        <taxon>Insecta</taxon>
        <taxon>Pterygota</taxon>
        <taxon>Neoptera</taxon>
        <taxon>Endopterygota</taxon>
        <taxon>Diptera</taxon>
        <taxon>Brachycera</taxon>
        <taxon>Muscomorpha</taxon>
        <taxon>Ephydroidea</taxon>
        <taxon>Drosophilidae</taxon>
        <taxon>Scaptodrosophila</taxon>
    </lineage>
</organism>
<reference evidence="6 7" key="1">
    <citation type="submission" date="2025-04" db="UniProtKB">
        <authorList>
            <consortium name="RefSeq"/>
        </authorList>
    </citation>
    <scope>IDENTIFICATION</scope>
    <source>
        <strain evidence="6 7">11010-0011.00</strain>
        <tissue evidence="6 7">Whole body</tissue>
    </source>
</reference>
<feature type="compositionally biased region" description="Polar residues" evidence="2">
    <location>
        <begin position="198"/>
        <end position="212"/>
    </location>
</feature>
<dbReference type="RefSeq" id="XP_030386351.1">
    <property type="nucleotide sequence ID" value="XM_030530491.1"/>
</dbReference>
<gene>
    <name evidence="6 7" type="primary">LOC115633107</name>
</gene>
<keyword evidence="1" id="KW-0539">Nucleus</keyword>
<dbReference type="Pfam" id="PF02944">
    <property type="entry name" value="BESS"/>
    <property type="match status" value="1"/>
</dbReference>
<dbReference type="PROSITE" id="PS51029">
    <property type="entry name" value="MADF"/>
    <property type="match status" value="1"/>
</dbReference>
<feature type="domain" description="BESS" evidence="4">
    <location>
        <begin position="245"/>
        <end position="284"/>
    </location>
</feature>
<evidence type="ECO:0000256" key="2">
    <source>
        <dbReference type="SAM" id="MobiDB-lite"/>
    </source>
</evidence>
<evidence type="ECO:0000259" key="3">
    <source>
        <dbReference type="PROSITE" id="PS51029"/>
    </source>
</evidence>
<feature type="region of interest" description="Disordered" evidence="2">
    <location>
        <begin position="286"/>
        <end position="318"/>
    </location>
</feature>
<proteinExistence type="predicted"/>
<keyword evidence="5" id="KW-1185">Reference proteome</keyword>
<evidence type="ECO:0000313" key="6">
    <source>
        <dbReference type="RefSeq" id="XP_030386351.1"/>
    </source>
</evidence>
<protein>
    <submittedName>
        <fullName evidence="6 7">Uncharacterized protein LOC115633107</fullName>
    </submittedName>
</protein>
<sequence>MNSRRRARAGSRKHSYASAAGGKQMTPEIYEMNVKICRLVERYPCMYDRSDPNYMKKATIESAWEEIGKEMHDAVPSCKERWRNIRSSYARSINVNRLTIHNRITPYYLSEELKFLSRHITPGIPIPTRAQRSNQTSGDDGAGHRLNNPKKRHSRNLRRTNCENAPELDDSSFYSGASNLEEEGSEDGQDERKPVQGLPSQSQRSKSENSAVETLPKKRKFPGTSDNEVKADNIGSEPSSTPLAMDCDEAFLRGVLPEMRHMSFHQKLFFKRRVYELIGEIFPESEDVQPSINGETSSTQHDDEKPPEIAMTSQPPLQHLGLVTRSYLQLPALRKRPSKD</sequence>
<dbReference type="SMART" id="SM00595">
    <property type="entry name" value="MADF"/>
    <property type="match status" value="1"/>
</dbReference>
<name>A0A6J2UCZ6_DROLE</name>
<feature type="compositionally biased region" description="Basic residues" evidence="2">
    <location>
        <begin position="147"/>
        <end position="158"/>
    </location>
</feature>
<evidence type="ECO:0000313" key="7">
    <source>
        <dbReference type="RefSeq" id="XP_030386352.1"/>
    </source>
</evidence>
<evidence type="ECO:0000259" key="4">
    <source>
        <dbReference type="PROSITE" id="PS51031"/>
    </source>
</evidence>
<evidence type="ECO:0000256" key="1">
    <source>
        <dbReference type="PROSITE-ProRule" id="PRU00371"/>
    </source>
</evidence>
<dbReference type="GO" id="GO:0005667">
    <property type="term" value="C:transcription regulator complex"/>
    <property type="evidence" value="ECO:0007669"/>
    <property type="project" value="TreeGrafter"/>
</dbReference>
<feature type="compositionally biased region" description="Basic residues" evidence="2">
    <location>
        <begin position="1"/>
        <end position="15"/>
    </location>
</feature>
<feature type="compositionally biased region" description="Polar residues" evidence="2">
    <location>
        <begin position="288"/>
        <end position="299"/>
    </location>
</feature>
<comment type="subcellular location">
    <subcellularLocation>
        <location evidence="1">Nucleus</location>
    </subcellularLocation>
</comment>
<dbReference type="InterPro" id="IPR039353">
    <property type="entry name" value="TF_Adf1"/>
</dbReference>